<keyword evidence="3" id="KW-1185">Reference proteome</keyword>
<dbReference type="AlphaFoldDB" id="A0A0H2S5N6"/>
<sequence length="392" mass="41858">MVSEEKDEREREKVADAGKRATRNVRKLRSDKEVKKSALALQQMIVGNGNDGLSPIGGPKSKPVTRSELKKIKSQLMSPKSANKVIAILRDLPMSEHAVSKDATSKSGTSGPIHAVCLEMPDAEANEKHFCKLKSGSSTILDAIPSFANATFDSIVPLFNDLHIVSLISAPDLGLGKTAEEDGILAGALPSAEAVIDGAVQITPQLMALGYATGRAVVPDHTDVHPPLDRISVFTYWWGLELCIPEPSMKNLANGNNITHTVMNLLTALSLINGGVAEVLPFIRYISQFVDFEWNAIKAQDKGKGVVCAATWIMPAAMVPRPWDFPDPPAPVKKDAKAAKHSTGGHESAGNAVPVPSQDENQGVLDNISIQPAILPSLVVSPPKQDEIAEAT</sequence>
<dbReference type="EMBL" id="KQ085886">
    <property type="protein sequence ID" value="KLO19522.1"/>
    <property type="molecule type" value="Genomic_DNA"/>
</dbReference>
<name>A0A0H2S5N6_9AGAM</name>
<feature type="region of interest" description="Disordered" evidence="1">
    <location>
        <begin position="326"/>
        <end position="362"/>
    </location>
</feature>
<dbReference type="OrthoDB" id="2434934at2759"/>
<protein>
    <submittedName>
        <fullName evidence="2">Uncharacterized protein</fullName>
    </submittedName>
</protein>
<dbReference type="Proteomes" id="UP000053477">
    <property type="component" value="Unassembled WGS sequence"/>
</dbReference>
<proteinExistence type="predicted"/>
<evidence type="ECO:0000313" key="2">
    <source>
        <dbReference type="EMBL" id="KLO19522.1"/>
    </source>
</evidence>
<gene>
    <name evidence="2" type="ORF">SCHPADRAFT_817929</name>
</gene>
<evidence type="ECO:0000256" key="1">
    <source>
        <dbReference type="SAM" id="MobiDB-lite"/>
    </source>
</evidence>
<feature type="region of interest" description="Disordered" evidence="1">
    <location>
        <begin position="1"/>
        <end position="34"/>
    </location>
</feature>
<dbReference type="InParanoid" id="A0A0H2S5N6"/>
<evidence type="ECO:0000313" key="3">
    <source>
        <dbReference type="Proteomes" id="UP000053477"/>
    </source>
</evidence>
<organism evidence="2 3">
    <name type="scientific">Schizopora paradoxa</name>
    <dbReference type="NCBI Taxonomy" id="27342"/>
    <lineage>
        <taxon>Eukaryota</taxon>
        <taxon>Fungi</taxon>
        <taxon>Dikarya</taxon>
        <taxon>Basidiomycota</taxon>
        <taxon>Agaricomycotina</taxon>
        <taxon>Agaricomycetes</taxon>
        <taxon>Hymenochaetales</taxon>
        <taxon>Schizoporaceae</taxon>
        <taxon>Schizopora</taxon>
    </lineage>
</organism>
<accession>A0A0H2S5N6</accession>
<feature type="compositionally biased region" description="Basic and acidic residues" evidence="1">
    <location>
        <begin position="1"/>
        <end position="19"/>
    </location>
</feature>
<reference evidence="2 3" key="1">
    <citation type="submission" date="2015-04" db="EMBL/GenBank/DDBJ databases">
        <title>Complete genome sequence of Schizopora paradoxa KUC8140, a cosmopolitan wood degrader in East Asia.</title>
        <authorList>
            <consortium name="DOE Joint Genome Institute"/>
            <person name="Min B."/>
            <person name="Park H."/>
            <person name="Jang Y."/>
            <person name="Kim J.-J."/>
            <person name="Kim K.H."/>
            <person name="Pangilinan J."/>
            <person name="Lipzen A."/>
            <person name="Riley R."/>
            <person name="Grigoriev I.V."/>
            <person name="Spatafora J.W."/>
            <person name="Choi I.-G."/>
        </authorList>
    </citation>
    <scope>NUCLEOTIDE SEQUENCE [LARGE SCALE GENOMIC DNA]</scope>
    <source>
        <strain evidence="2 3">KUC8140</strain>
    </source>
</reference>